<dbReference type="EMBL" id="CAJNRD030001120">
    <property type="protein sequence ID" value="CAG5093467.1"/>
    <property type="molecule type" value="Genomic_DNA"/>
</dbReference>
<evidence type="ECO:0000259" key="7">
    <source>
        <dbReference type="PROSITE" id="PS50950"/>
    </source>
</evidence>
<dbReference type="PANTHER" id="PTHR47577">
    <property type="entry name" value="THAP DOMAIN-CONTAINING PROTEIN 6"/>
    <property type="match status" value="1"/>
</dbReference>
<evidence type="ECO:0000256" key="6">
    <source>
        <dbReference type="SAM" id="MobiDB-lite"/>
    </source>
</evidence>
<evidence type="ECO:0000256" key="4">
    <source>
        <dbReference type="ARBA" id="ARBA00023125"/>
    </source>
</evidence>
<dbReference type="InterPro" id="IPR038441">
    <property type="entry name" value="THAP_Znf_sf"/>
</dbReference>
<dbReference type="GO" id="GO:0003677">
    <property type="term" value="F:DNA binding"/>
    <property type="evidence" value="ECO:0007669"/>
    <property type="project" value="UniProtKB-UniRule"/>
</dbReference>
<sequence length="1291" mass="147629">MGRVCAIKNCNSGSAADKKRRSQLNLKGPGFFKVPQCPIKRQQWIDSLKTELNDRQYVCDLHFHNDAIQNSYHINLPNGEINKITKALNEISRMSQLIHEQHEQQKQQHQASGEYQGQLLDEISEKPESLQQYQQNQQQQQQQEIEENRDQSLNLTSELLPEQNQQRRVTEEQFHFDDVRIENQEQSHQMNQEIEEINNNLPQHRLPVKQKLEYPDEIEKSKRQKYSEHIDINRHINFDNDAEIITIITELNKLFPIGWSFLLGINKLIAIQFDRIKFKERLWLVLDEDKSVSVTFLENYEKIIDVEIKSVNDLIDCLKSMEQKILCTGTGFDKNRYSLKCHADVTDKYKRYCQACPRCQECQKLRLNLQKKEKGRILNSKNKMKRTTSKATNLELYKKTKRIQQQWRSDVAGDHALVFMFVPYRGNSAQPLGCFITKNCITSEVLHKLFLECIILVENAGFRVNSLVTDAAQWNRGDWTKLGVDTNNISCEHPCDSSRRLYMISDFPHLLKCFRNGLVELDEFETPVGVVKKKYWENLLLVEQFEKPNLAMAYKLTPAHLDPKLYQKMSVPMAYQAILTLLKFLEDWEKMFTTTKTPKVSTPKKSISENSVLNEENPNNSDPKIPVLKKSTPRSSVPKNSVLKKSTPRSSTPKNLVLKKSTPRSSTPKNLVLKKSTPRSSTPKNLVLKKSTPRSSTPKNLVLKKSTPRSSTPKNLVLKKSTPRSSTPKNSVLKKSTPKSLTPKNSVLKKSTPRSSTPTNSVSNKTTPKSKSKKKLFPISSSSISGFKVTLRATLEILSELHNDYGYEYILTSRLTQDNLEAILTLLKFLEDWEKMFTTTKTPKVSTPKKSISENSVLNEENPNNSDPKIPVLKKSTPRSSVPKNSVLKKSTPRSSTPKNLVLKKSTPRSSTPKNSVLKKSTPKSLTPKNSVLKKSSPRSSTPTNSVSNKTTPKSKSKKKLFPIFSSSISGFKVTLRATLEILSKLHNDYGYEYILTSRLTQDNLERLFSIMRYSCGANDHPTPQQFGQVFRLYCCNAMIKPPKGSNVTRVELLQTLMKTKDSLEMSCQPRMKWLEKIDQMLENAVPLDAIWQDNSCNNNDGSAMSENDLSDTITESEPNTSITEECMLQDHDYDVVSTSREVQAYMAGYIVRKLKAKCKCLLCLKSLQSSNNESHCRDRFIDLMEKYGGLSRASDGLFQLTVQLEAAFLDVVGRVGLSHGIIYKILNRVEKILPTLSLVGCAVHQLEITKEIIDFYITIRLYFLGRTFNKRNQLRREKIKTLKKTSKLVT</sequence>
<keyword evidence="1" id="KW-0479">Metal-binding</keyword>
<dbReference type="OrthoDB" id="7700166at2759"/>
<dbReference type="PROSITE" id="PS50950">
    <property type="entry name" value="ZF_THAP"/>
    <property type="match status" value="1"/>
</dbReference>
<dbReference type="InterPro" id="IPR006612">
    <property type="entry name" value="THAP_Znf"/>
</dbReference>
<feature type="region of interest" description="Disordered" evidence="6">
    <location>
        <begin position="128"/>
        <end position="147"/>
    </location>
</feature>
<dbReference type="Pfam" id="PF21789">
    <property type="entry name" value="TNP-like_RNaseH_C"/>
    <property type="match status" value="1"/>
</dbReference>
<dbReference type="Proteomes" id="UP000786811">
    <property type="component" value="Unassembled WGS sequence"/>
</dbReference>
<evidence type="ECO:0000313" key="9">
    <source>
        <dbReference type="Proteomes" id="UP000786811"/>
    </source>
</evidence>
<evidence type="ECO:0000313" key="8">
    <source>
        <dbReference type="EMBL" id="CAG5093467.1"/>
    </source>
</evidence>
<feature type="compositionally biased region" description="Polar residues" evidence="6">
    <location>
        <begin position="853"/>
        <end position="867"/>
    </location>
</feature>
<evidence type="ECO:0000256" key="2">
    <source>
        <dbReference type="ARBA" id="ARBA00022771"/>
    </source>
</evidence>
<organism evidence="8 9">
    <name type="scientific">Cotesia congregata</name>
    <name type="common">Parasitoid wasp</name>
    <name type="synonym">Apanteles congregatus</name>
    <dbReference type="NCBI Taxonomy" id="51543"/>
    <lineage>
        <taxon>Eukaryota</taxon>
        <taxon>Metazoa</taxon>
        <taxon>Ecdysozoa</taxon>
        <taxon>Arthropoda</taxon>
        <taxon>Hexapoda</taxon>
        <taxon>Insecta</taxon>
        <taxon>Pterygota</taxon>
        <taxon>Neoptera</taxon>
        <taxon>Endopterygota</taxon>
        <taxon>Hymenoptera</taxon>
        <taxon>Apocrita</taxon>
        <taxon>Ichneumonoidea</taxon>
        <taxon>Braconidae</taxon>
        <taxon>Microgastrinae</taxon>
        <taxon>Cotesia</taxon>
    </lineage>
</organism>
<dbReference type="SMART" id="SM00980">
    <property type="entry name" value="THAP"/>
    <property type="match status" value="1"/>
</dbReference>
<feature type="compositionally biased region" description="Polar residues" evidence="6">
    <location>
        <begin position="608"/>
        <end position="622"/>
    </location>
</feature>
<dbReference type="SUPFAM" id="SSF57716">
    <property type="entry name" value="Glucocorticoid receptor-like (DNA-binding domain)"/>
    <property type="match status" value="1"/>
</dbReference>
<dbReference type="Pfam" id="PF21787">
    <property type="entry name" value="TNP-like_RNaseH_N"/>
    <property type="match status" value="1"/>
</dbReference>
<dbReference type="Pfam" id="PF05485">
    <property type="entry name" value="THAP"/>
    <property type="match status" value="1"/>
</dbReference>
<feature type="compositionally biased region" description="Polar residues" evidence="6">
    <location>
        <begin position="723"/>
        <end position="759"/>
    </location>
</feature>
<feature type="compositionally biased region" description="Polar residues" evidence="6">
    <location>
        <begin position="908"/>
        <end position="944"/>
    </location>
</feature>
<comment type="caution">
    <text evidence="8">The sequence shown here is derived from an EMBL/GenBank/DDBJ whole genome shotgun (WGS) entry which is preliminary data.</text>
</comment>
<dbReference type="Gene3D" id="6.20.210.20">
    <property type="entry name" value="THAP domain"/>
    <property type="match status" value="1"/>
</dbReference>
<dbReference type="InterPro" id="IPR048365">
    <property type="entry name" value="TNP-like_RNaseH_N"/>
</dbReference>
<keyword evidence="3" id="KW-0862">Zinc</keyword>
<feature type="compositionally biased region" description="Low complexity" evidence="6">
    <location>
        <begin position="596"/>
        <end position="605"/>
    </location>
</feature>
<feature type="region of interest" description="Disordered" evidence="6">
    <location>
        <begin position="841"/>
        <end position="955"/>
    </location>
</feature>
<accession>A0A8J2HEI6</accession>
<name>A0A8J2HEI6_COTCN</name>
<protein>
    <recommendedName>
        <fullName evidence="7">THAP-type domain-containing protein</fullName>
    </recommendedName>
</protein>
<keyword evidence="2 5" id="KW-0863">Zinc-finger</keyword>
<feature type="region of interest" description="Disordered" evidence="6">
    <location>
        <begin position="596"/>
        <end position="775"/>
    </location>
</feature>
<dbReference type="InterPro" id="IPR048367">
    <property type="entry name" value="TNP-like_RNaseH_C"/>
</dbReference>
<evidence type="ECO:0000256" key="5">
    <source>
        <dbReference type="PROSITE-ProRule" id="PRU00309"/>
    </source>
</evidence>
<feature type="compositionally biased region" description="Low complexity" evidence="6">
    <location>
        <begin position="131"/>
        <end position="143"/>
    </location>
</feature>
<keyword evidence="9" id="KW-1185">Reference proteome</keyword>
<feature type="domain" description="THAP-type" evidence="7">
    <location>
        <begin position="1"/>
        <end position="85"/>
    </location>
</feature>
<dbReference type="PANTHER" id="PTHR47577:SF2">
    <property type="entry name" value="THAP DOMAIN CONTAINING 9"/>
    <property type="match status" value="1"/>
</dbReference>
<feature type="compositionally biased region" description="Low complexity" evidence="6">
    <location>
        <begin position="841"/>
        <end position="850"/>
    </location>
</feature>
<dbReference type="GO" id="GO:0008270">
    <property type="term" value="F:zinc ion binding"/>
    <property type="evidence" value="ECO:0007669"/>
    <property type="project" value="UniProtKB-KW"/>
</dbReference>
<evidence type="ECO:0000256" key="3">
    <source>
        <dbReference type="ARBA" id="ARBA00022833"/>
    </source>
</evidence>
<reference evidence="8" key="1">
    <citation type="submission" date="2021-04" db="EMBL/GenBank/DDBJ databases">
        <authorList>
            <person name="Chebbi M.A.C M."/>
        </authorList>
    </citation>
    <scope>NUCLEOTIDE SEQUENCE</scope>
</reference>
<proteinExistence type="predicted"/>
<evidence type="ECO:0000256" key="1">
    <source>
        <dbReference type="ARBA" id="ARBA00022723"/>
    </source>
</evidence>
<gene>
    <name evidence="8" type="ORF">HICCMSTLAB_LOCUS6857</name>
</gene>
<keyword evidence="4 5" id="KW-0238">DNA-binding</keyword>